<keyword evidence="4" id="KW-1185">Reference proteome</keyword>
<dbReference type="InterPro" id="IPR007837">
    <property type="entry name" value="DinB"/>
</dbReference>
<gene>
    <name evidence="3" type="ORF">ACFSUF_23485</name>
</gene>
<evidence type="ECO:0000256" key="2">
    <source>
        <dbReference type="ARBA" id="ARBA00022723"/>
    </source>
</evidence>
<dbReference type="Gene3D" id="1.20.120.450">
    <property type="entry name" value="dinb family like domain"/>
    <property type="match status" value="1"/>
</dbReference>
<organism evidence="3 4">
    <name type="scientific">Paenibacillus gansuensis</name>
    <dbReference type="NCBI Taxonomy" id="306542"/>
    <lineage>
        <taxon>Bacteria</taxon>
        <taxon>Bacillati</taxon>
        <taxon>Bacillota</taxon>
        <taxon>Bacilli</taxon>
        <taxon>Bacillales</taxon>
        <taxon>Paenibacillaceae</taxon>
        <taxon>Paenibacillus</taxon>
    </lineage>
</organism>
<name>A0ABW5PKN3_9BACL</name>
<comment type="similarity">
    <text evidence="1">Belongs to the DinB family.</text>
</comment>
<dbReference type="EMBL" id="JBHUME010000019">
    <property type="protein sequence ID" value="MFD2615370.1"/>
    <property type="molecule type" value="Genomic_DNA"/>
</dbReference>
<reference evidence="4" key="1">
    <citation type="journal article" date="2019" name="Int. J. Syst. Evol. Microbiol.">
        <title>The Global Catalogue of Microorganisms (GCM) 10K type strain sequencing project: providing services to taxonomists for standard genome sequencing and annotation.</title>
        <authorList>
            <consortium name="The Broad Institute Genomics Platform"/>
            <consortium name="The Broad Institute Genome Sequencing Center for Infectious Disease"/>
            <person name="Wu L."/>
            <person name="Ma J."/>
        </authorList>
    </citation>
    <scope>NUCLEOTIDE SEQUENCE [LARGE SCALE GENOMIC DNA]</scope>
    <source>
        <strain evidence="4">KCTC 3950</strain>
    </source>
</reference>
<dbReference type="SUPFAM" id="SSF109854">
    <property type="entry name" value="DinB/YfiT-like putative metalloenzymes"/>
    <property type="match status" value="1"/>
</dbReference>
<keyword evidence="2" id="KW-0479">Metal-binding</keyword>
<accession>A0ABW5PKN3</accession>
<sequence length="165" mass="18451">MYTTIRGFVEEYRLEAGQTQKLLDALTDESLNQELAPGYRTLGQLAWHLVHNNEGMLIQAGLTFEAPAQQERPSSAKAIADAYRSVTEGLLKAVETQWTDEELSESIHLFGQTWTKGLVLYIFLKHEIHHRGQMTIVMRQAGVPVIGVYGPSKDEWAAMGAPIPE</sequence>
<dbReference type="InterPro" id="IPR034660">
    <property type="entry name" value="DinB/YfiT-like"/>
</dbReference>
<proteinExistence type="inferred from homology"/>
<dbReference type="Proteomes" id="UP001597541">
    <property type="component" value="Unassembled WGS sequence"/>
</dbReference>
<dbReference type="RefSeq" id="WP_377607192.1">
    <property type="nucleotide sequence ID" value="NZ_JBHUME010000019.1"/>
</dbReference>
<comment type="caution">
    <text evidence="3">The sequence shown here is derived from an EMBL/GenBank/DDBJ whole genome shotgun (WGS) entry which is preliminary data.</text>
</comment>
<evidence type="ECO:0000313" key="4">
    <source>
        <dbReference type="Proteomes" id="UP001597541"/>
    </source>
</evidence>
<protein>
    <submittedName>
        <fullName evidence="3">DinB family protein</fullName>
    </submittedName>
</protein>
<dbReference type="Pfam" id="PF05163">
    <property type="entry name" value="DinB"/>
    <property type="match status" value="1"/>
</dbReference>
<evidence type="ECO:0000313" key="3">
    <source>
        <dbReference type="EMBL" id="MFD2615370.1"/>
    </source>
</evidence>
<evidence type="ECO:0000256" key="1">
    <source>
        <dbReference type="ARBA" id="ARBA00008635"/>
    </source>
</evidence>